<dbReference type="EMBL" id="PDOF01000001">
    <property type="protein sequence ID" value="PYZ98762.1"/>
    <property type="molecule type" value="Genomic_DNA"/>
</dbReference>
<comment type="caution">
    <text evidence="2">The sequence shown here is derived from an EMBL/GenBank/DDBJ whole genome shotgun (WGS) entry which is preliminary data.</text>
</comment>
<proteinExistence type="predicted"/>
<keyword evidence="3" id="KW-1185">Reference proteome</keyword>
<feature type="compositionally biased region" description="Polar residues" evidence="1">
    <location>
        <begin position="65"/>
        <end position="74"/>
    </location>
</feature>
<dbReference type="Proteomes" id="UP000248066">
    <property type="component" value="Unassembled WGS sequence"/>
</dbReference>
<organism evidence="2 3">
    <name type="scientific">Alteribacter lacisalsi</name>
    <dbReference type="NCBI Taxonomy" id="2045244"/>
    <lineage>
        <taxon>Bacteria</taxon>
        <taxon>Bacillati</taxon>
        <taxon>Bacillota</taxon>
        <taxon>Bacilli</taxon>
        <taxon>Bacillales</taxon>
        <taxon>Bacillaceae</taxon>
        <taxon>Alteribacter</taxon>
    </lineage>
</organism>
<gene>
    <name evidence="2" type="ORF">CR205_09365</name>
</gene>
<reference evidence="2 3" key="1">
    <citation type="submission" date="2017-10" db="EMBL/GenBank/DDBJ databases">
        <title>Bacillus sp. nov., a halophilic bacterium isolated from a Yangshapao Lake.</title>
        <authorList>
            <person name="Wang H."/>
        </authorList>
    </citation>
    <scope>NUCLEOTIDE SEQUENCE [LARGE SCALE GENOMIC DNA]</scope>
    <source>
        <strain evidence="2 3">YSP-3</strain>
    </source>
</reference>
<sequence>MEKPPWWALYLYVYARYRFRVRVHREFDRKRRKNTTDVSGHVSWDGSSIAFHLSNDGKPKRLHSMQPSCSMKEM</sequence>
<evidence type="ECO:0000313" key="3">
    <source>
        <dbReference type="Proteomes" id="UP000248066"/>
    </source>
</evidence>
<feature type="region of interest" description="Disordered" evidence="1">
    <location>
        <begin position="55"/>
        <end position="74"/>
    </location>
</feature>
<evidence type="ECO:0000313" key="2">
    <source>
        <dbReference type="EMBL" id="PYZ98762.1"/>
    </source>
</evidence>
<evidence type="ECO:0000256" key="1">
    <source>
        <dbReference type="SAM" id="MobiDB-lite"/>
    </source>
</evidence>
<accession>A0A2W0HNV1</accession>
<dbReference type="AlphaFoldDB" id="A0A2W0HNV1"/>
<name>A0A2W0HNV1_9BACI</name>
<protein>
    <submittedName>
        <fullName evidence="2">Uncharacterized protein</fullName>
    </submittedName>
</protein>